<dbReference type="InterPro" id="IPR024884">
    <property type="entry name" value="NAPE-PLD"/>
</dbReference>
<sequence>MMIVLIVLVALLGIATYCYMKRPQFGALPEGARLAVIQSSPHFKDGRFRNLVEMPVITKGYSMTGEIYKTLFRNFPDREPINPLPSIKTDLLAAPRDSDMIVWFGHSSFFLQLGGVRFLADPVFSGKASPLPGGVRAYKGTDIYTAADLPGIDYMLLSHDHYDHLDYETAVALKDKVKHVVCGLGAGAHYERWGYKPEQIIEKDWDQQLEIQPGFTLFTASAHHDSGRGFTRGQSLWLSFFLRAPHMSVYYSGDGGYDARFKKIFQQYGAPDWAIMECGQYNEAWRSVHELPEEVAKATEELHARNLLTVHHSKFTLAQHPWYEPLEKISIYSENKSYRLATPMIGETVRLNDHSQKFAQWWKNIQ</sequence>
<keyword evidence="3" id="KW-1185">Reference proteome</keyword>
<dbReference type="SUPFAM" id="SSF56281">
    <property type="entry name" value="Metallo-hydrolase/oxidoreductase"/>
    <property type="match status" value="1"/>
</dbReference>
<proteinExistence type="predicted"/>
<organism evidence="2 3">
    <name type="scientific">Chitinophaga pollutisoli</name>
    <dbReference type="NCBI Taxonomy" id="3133966"/>
    <lineage>
        <taxon>Bacteria</taxon>
        <taxon>Pseudomonadati</taxon>
        <taxon>Bacteroidota</taxon>
        <taxon>Chitinophagia</taxon>
        <taxon>Chitinophagales</taxon>
        <taxon>Chitinophagaceae</taxon>
        <taxon>Chitinophaga</taxon>
    </lineage>
</organism>
<dbReference type="PANTHER" id="PTHR15032">
    <property type="entry name" value="N-ACYL-PHOSPHATIDYLETHANOLAMINE-HYDROLYZING PHOSPHOLIPASE D"/>
    <property type="match status" value="1"/>
</dbReference>
<dbReference type="Gene3D" id="3.60.15.10">
    <property type="entry name" value="Ribonuclease Z/Hydroxyacylglutathione hydrolase-like"/>
    <property type="match status" value="1"/>
</dbReference>
<feature type="domain" description="Metallo-beta-lactamase" evidence="1">
    <location>
        <begin position="117"/>
        <end position="312"/>
    </location>
</feature>
<dbReference type="PANTHER" id="PTHR15032:SF4">
    <property type="entry name" value="N-ACYL-PHOSPHATIDYLETHANOLAMINE-HYDROLYZING PHOSPHOLIPASE D"/>
    <property type="match status" value="1"/>
</dbReference>
<dbReference type="Pfam" id="PF12706">
    <property type="entry name" value="Lactamase_B_2"/>
    <property type="match status" value="1"/>
</dbReference>
<dbReference type="InterPro" id="IPR036866">
    <property type="entry name" value="RibonucZ/Hydroxyglut_hydro"/>
</dbReference>
<dbReference type="RefSeq" id="WP_341834628.1">
    <property type="nucleotide sequence ID" value="NZ_CP149822.1"/>
</dbReference>
<dbReference type="InterPro" id="IPR001279">
    <property type="entry name" value="Metallo-B-lactamas"/>
</dbReference>
<dbReference type="Proteomes" id="UP001485459">
    <property type="component" value="Chromosome"/>
</dbReference>
<accession>A0ABZ2YKE7</accession>
<dbReference type="EMBL" id="CP149822">
    <property type="protein sequence ID" value="WZN39650.1"/>
    <property type="molecule type" value="Genomic_DNA"/>
</dbReference>
<gene>
    <name evidence="2" type="ORF">WJU16_16745</name>
</gene>
<name>A0ABZ2YKE7_9BACT</name>
<dbReference type="PIRSF" id="PIRSF038896">
    <property type="entry name" value="NAPE-PLD"/>
    <property type="match status" value="1"/>
</dbReference>
<reference evidence="3" key="1">
    <citation type="submission" date="2024-03" db="EMBL/GenBank/DDBJ databases">
        <title>Chitinophaga horti sp. nov., isolated from garden soil.</title>
        <authorList>
            <person name="Lee D.S."/>
            <person name="Han D.M."/>
            <person name="Baek J.H."/>
            <person name="Choi D.G."/>
            <person name="Jeon J.H."/>
            <person name="Jeon C.O."/>
        </authorList>
    </citation>
    <scope>NUCLEOTIDE SEQUENCE [LARGE SCALE GENOMIC DNA]</scope>
    <source>
        <strain evidence="3">GPA1</strain>
    </source>
</reference>
<evidence type="ECO:0000259" key="1">
    <source>
        <dbReference type="Pfam" id="PF12706"/>
    </source>
</evidence>
<protein>
    <submittedName>
        <fullName evidence="2">MBL fold metallo-hydrolase</fullName>
    </submittedName>
</protein>
<evidence type="ECO:0000313" key="3">
    <source>
        <dbReference type="Proteomes" id="UP001485459"/>
    </source>
</evidence>
<evidence type="ECO:0000313" key="2">
    <source>
        <dbReference type="EMBL" id="WZN39650.1"/>
    </source>
</evidence>